<proteinExistence type="predicted"/>
<dbReference type="InterPro" id="IPR007791">
    <property type="entry name" value="DjlA_N"/>
</dbReference>
<name>A0A2N6K265_FISMU</name>
<dbReference type="InterPro" id="IPR029024">
    <property type="entry name" value="TerB-like"/>
</dbReference>
<dbReference type="SUPFAM" id="SSF158682">
    <property type="entry name" value="TerB-like"/>
    <property type="match status" value="1"/>
</dbReference>
<comment type="caution">
    <text evidence="2">The sequence shown here is derived from an EMBL/GenBank/DDBJ whole genome shotgun (WGS) entry which is preliminary data.</text>
</comment>
<organism evidence="2 3">
    <name type="scientific">Fischerella muscicola CCMEE 5323</name>
    <dbReference type="NCBI Taxonomy" id="2019572"/>
    <lineage>
        <taxon>Bacteria</taxon>
        <taxon>Bacillati</taxon>
        <taxon>Cyanobacteriota</taxon>
        <taxon>Cyanophyceae</taxon>
        <taxon>Nostocales</taxon>
        <taxon>Hapalosiphonaceae</taxon>
        <taxon>Fischerella</taxon>
    </lineage>
</organism>
<dbReference type="Pfam" id="PF05099">
    <property type="entry name" value="TerB"/>
    <property type="match status" value="1"/>
</dbReference>
<dbReference type="EMBL" id="NRQW01000316">
    <property type="protein sequence ID" value="PLZ88858.1"/>
    <property type="molecule type" value="Genomic_DNA"/>
</dbReference>
<accession>A0A2N6K265</accession>
<dbReference type="AlphaFoldDB" id="A0A2N6K265"/>
<dbReference type="CDD" id="cd07176">
    <property type="entry name" value="terB"/>
    <property type="match status" value="1"/>
</dbReference>
<gene>
    <name evidence="2" type="ORF">CEN44_14455</name>
</gene>
<dbReference type="Gene3D" id="1.10.3680.10">
    <property type="entry name" value="TerB-like"/>
    <property type="match status" value="1"/>
</dbReference>
<keyword evidence="3" id="KW-1185">Reference proteome</keyword>
<protein>
    <submittedName>
        <fullName evidence="2">Tellurite resistance protein TerB</fullName>
    </submittedName>
</protein>
<evidence type="ECO:0000313" key="3">
    <source>
        <dbReference type="Proteomes" id="UP000235036"/>
    </source>
</evidence>
<feature type="domain" description="Co-chaperone DjlA N-terminal" evidence="1">
    <location>
        <begin position="22"/>
        <end position="131"/>
    </location>
</feature>
<reference evidence="2 3" key="1">
    <citation type="submission" date="2017-08" db="EMBL/GenBank/DDBJ databases">
        <title>Genomes of Fischerella (Mastigocladus) sp. strains.</title>
        <authorList>
            <person name="Miller S.R."/>
        </authorList>
    </citation>
    <scope>NUCLEOTIDE SEQUENCE [LARGE SCALE GENOMIC DNA]</scope>
    <source>
        <strain evidence="2 3">CCMEE 5323</strain>
    </source>
</reference>
<evidence type="ECO:0000313" key="2">
    <source>
        <dbReference type="EMBL" id="PLZ88858.1"/>
    </source>
</evidence>
<evidence type="ECO:0000259" key="1">
    <source>
        <dbReference type="Pfam" id="PF05099"/>
    </source>
</evidence>
<dbReference type="RefSeq" id="WP_016869293.1">
    <property type="nucleotide sequence ID" value="NZ_CAWNVR010000417.1"/>
</dbReference>
<sequence>MGLFDKMFGTQSQIQDAFSPAEAFAAITLAATASDGYLSEEEARAISSTLSRMRLFRSYSNDVIIRMFDKLLGILRREGIDVLFNAAKESLPDDLREAAFAVATDLVLADGVVSQEERDFLNDLYQALGISCDIATQIVQVMLIKNRG</sequence>
<dbReference type="Proteomes" id="UP000235036">
    <property type="component" value="Unassembled WGS sequence"/>
</dbReference>